<dbReference type="Proteomes" id="UP000053097">
    <property type="component" value="Unassembled WGS sequence"/>
</dbReference>
<keyword evidence="3" id="KW-1185">Reference proteome</keyword>
<organism evidence="2 3">
    <name type="scientific">Ooceraea biroi</name>
    <name type="common">Clonal raider ant</name>
    <name type="synonym">Cerapachys biroi</name>
    <dbReference type="NCBI Taxonomy" id="2015173"/>
    <lineage>
        <taxon>Eukaryota</taxon>
        <taxon>Metazoa</taxon>
        <taxon>Ecdysozoa</taxon>
        <taxon>Arthropoda</taxon>
        <taxon>Hexapoda</taxon>
        <taxon>Insecta</taxon>
        <taxon>Pterygota</taxon>
        <taxon>Neoptera</taxon>
        <taxon>Endopterygota</taxon>
        <taxon>Hymenoptera</taxon>
        <taxon>Apocrita</taxon>
        <taxon>Aculeata</taxon>
        <taxon>Formicoidea</taxon>
        <taxon>Formicidae</taxon>
        <taxon>Dorylinae</taxon>
        <taxon>Ooceraea</taxon>
    </lineage>
</organism>
<reference evidence="2 3" key="1">
    <citation type="journal article" date="2014" name="Curr. Biol.">
        <title>The genome of the clonal raider ant Cerapachys biroi.</title>
        <authorList>
            <person name="Oxley P.R."/>
            <person name="Ji L."/>
            <person name="Fetter-Pruneda I."/>
            <person name="McKenzie S.K."/>
            <person name="Li C."/>
            <person name="Hu H."/>
            <person name="Zhang G."/>
            <person name="Kronauer D.J."/>
        </authorList>
    </citation>
    <scope>NUCLEOTIDE SEQUENCE [LARGE SCALE GENOMIC DNA]</scope>
</reference>
<evidence type="ECO:0000256" key="1">
    <source>
        <dbReference type="SAM" id="MobiDB-lite"/>
    </source>
</evidence>
<sequence length="91" mass="10520">MTIMEGMRGRSKKKGGSRRNKEHLARTTARARLDSREKRRAEILARCDSAWPLTASRYREPGNYRRARELTMLPTVEVCAAYEARRLAVAR</sequence>
<dbReference type="EMBL" id="KK107069">
    <property type="protein sequence ID" value="EZA60766.1"/>
    <property type="molecule type" value="Genomic_DNA"/>
</dbReference>
<evidence type="ECO:0000313" key="2">
    <source>
        <dbReference type="EMBL" id="EZA60766.1"/>
    </source>
</evidence>
<feature type="compositionally biased region" description="Basic residues" evidence="1">
    <location>
        <begin position="9"/>
        <end position="21"/>
    </location>
</feature>
<feature type="region of interest" description="Disordered" evidence="1">
    <location>
        <begin position="1"/>
        <end position="35"/>
    </location>
</feature>
<protein>
    <submittedName>
        <fullName evidence="2">Uncharacterized protein</fullName>
    </submittedName>
</protein>
<gene>
    <name evidence="2" type="ORF">X777_14007</name>
</gene>
<name>A0A026WYD6_OOCBI</name>
<proteinExistence type="predicted"/>
<dbReference type="AlphaFoldDB" id="A0A026WYD6"/>
<accession>A0A026WYD6</accession>
<evidence type="ECO:0000313" key="3">
    <source>
        <dbReference type="Proteomes" id="UP000053097"/>
    </source>
</evidence>